<reference evidence="2 3" key="1">
    <citation type="submission" date="2024-02" db="EMBL/GenBank/DDBJ databases">
        <title>Discinaceae phylogenomics.</title>
        <authorList>
            <person name="Dirks A.C."/>
            <person name="James T.Y."/>
        </authorList>
    </citation>
    <scope>NUCLEOTIDE SEQUENCE [LARGE SCALE GENOMIC DNA]</scope>
    <source>
        <strain evidence="2 3">ACD0624</strain>
    </source>
</reference>
<feature type="region of interest" description="Disordered" evidence="1">
    <location>
        <begin position="396"/>
        <end position="421"/>
    </location>
</feature>
<evidence type="ECO:0000256" key="1">
    <source>
        <dbReference type="SAM" id="MobiDB-lite"/>
    </source>
</evidence>
<dbReference type="EMBL" id="JBBBZM010000085">
    <property type="protein sequence ID" value="KAL0634761.1"/>
    <property type="molecule type" value="Genomic_DNA"/>
</dbReference>
<evidence type="ECO:0000313" key="2">
    <source>
        <dbReference type="EMBL" id="KAL0634761.1"/>
    </source>
</evidence>
<keyword evidence="3" id="KW-1185">Reference proteome</keyword>
<protein>
    <submittedName>
        <fullName evidence="2">Uncharacterized protein</fullName>
    </submittedName>
</protein>
<dbReference type="Proteomes" id="UP001447188">
    <property type="component" value="Unassembled WGS sequence"/>
</dbReference>
<comment type="caution">
    <text evidence="2">The sequence shown here is derived from an EMBL/GenBank/DDBJ whole genome shotgun (WGS) entry which is preliminary data.</text>
</comment>
<feature type="compositionally biased region" description="Polar residues" evidence="1">
    <location>
        <begin position="275"/>
        <end position="287"/>
    </location>
</feature>
<organism evidence="2 3">
    <name type="scientific">Discina gigas</name>
    <dbReference type="NCBI Taxonomy" id="1032678"/>
    <lineage>
        <taxon>Eukaryota</taxon>
        <taxon>Fungi</taxon>
        <taxon>Dikarya</taxon>
        <taxon>Ascomycota</taxon>
        <taxon>Pezizomycotina</taxon>
        <taxon>Pezizomycetes</taxon>
        <taxon>Pezizales</taxon>
        <taxon>Discinaceae</taxon>
        <taxon>Discina</taxon>
    </lineage>
</organism>
<feature type="region of interest" description="Disordered" evidence="1">
    <location>
        <begin position="234"/>
        <end position="254"/>
    </location>
</feature>
<accession>A0ABR3GFL5</accession>
<evidence type="ECO:0000313" key="3">
    <source>
        <dbReference type="Proteomes" id="UP001447188"/>
    </source>
</evidence>
<name>A0ABR3GFL5_9PEZI</name>
<feature type="compositionally biased region" description="Acidic residues" evidence="1">
    <location>
        <begin position="291"/>
        <end position="315"/>
    </location>
</feature>
<proteinExistence type="predicted"/>
<feature type="compositionally biased region" description="Polar residues" evidence="1">
    <location>
        <begin position="408"/>
        <end position="418"/>
    </location>
</feature>
<gene>
    <name evidence="2" type="ORF">Q9L58_006278</name>
</gene>
<feature type="region of interest" description="Disordered" evidence="1">
    <location>
        <begin position="268"/>
        <end position="332"/>
    </location>
</feature>
<sequence>MFEAKAFFPVDSELDQEEWPLMELTNVSVFSIKRNGPPELEDLLNVQDRGPFRIEGNLTAIPSELNGIIRTKNLAKLYGDPLVITKVMIYSVQQFADGDTKIWALGKCGWYSIAPSPKYEPIFKTMVEKGKLWGFLQDKYCEEFSGKGDNIKGSVEDLYASFPNPLAASQLFEKHYRYLLFEMCGIRADTDMWPRTPLFRYFASKYAPQLRVIQRSMACATDLINNPIHVKQETPEPLSPISSACALPPSSSRPKVANVDIRAKDFLSINPPPSSITYNCTETPPTQADSDAGDNDNDNDNDNSDDDDDDGEEGEGVVGDITGIGSETINKNGIGDTLKDTLAAAALNQKRVLDDPPSLCNDVPTAKRPRTLTTVAGSSVFSSSLSTLPLVAITNPGLQPGTNKPPCSATSPEATRTNGPGDGWECEISGCNYNILDADTAESLQLIEKHYTEHAQLIKQVMDAIGGNVLPSRPHHVDNLLAKIEQMARKWAGSSPPKPAFAPETD</sequence>